<reference evidence="2 3" key="1">
    <citation type="submission" date="2023-12" db="EMBL/GenBank/DDBJ databases">
        <title>Friends and Foes: Symbiotic and Algicidal bacterial influence on Karenia brevis blooms.</title>
        <authorList>
            <person name="Fei C."/>
            <person name="Mohamed A.R."/>
            <person name="Booker A."/>
            <person name="Arshad M."/>
            <person name="Klass S."/>
            <person name="Ahn S."/>
            <person name="Gilbert P.M."/>
            <person name="Heil C.A."/>
            <person name="Martinez J.M."/>
            <person name="Amin S.A."/>
        </authorList>
    </citation>
    <scope>NUCLEOTIDE SEQUENCE [LARGE SCALE GENOMIC DNA]</scope>
    <source>
        <strain evidence="2 3">CE15</strain>
    </source>
</reference>
<name>A0ABU8EXT8_9GAMM</name>
<comment type="caution">
    <text evidence="2">The sequence shown here is derived from an EMBL/GenBank/DDBJ whole genome shotgun (WGS) entry which is preliminary data.</text>
</comment>
<feature type="signal peptide" evidence="1">
    <location>
        <begin position="1"/>
        <end position="20"/>
    </location>
</feature>
<sequence length="283" mass="31924">MKRNYILALALLTTTHTSLAFDLTAKCLKVKEIFNKQPHTATTWQNYSAGAATPFKQINANGFGAPVVLKNDKQVTVDLLSLHPLLVFNYAEEEKANTWQKVDLYAHKTYQQHTDVTKQPNIVTVLKESLDLSPESIKCNYDTSSPKDLRKNLNEQVSWSTLLTIKSFMMPEDVIGAINIKNRNAVIIRSKSGFEYYESNDEKAIKITVKSEDKGDLDSFIATVESNPPFTTPTEITAKLISGIHNNNIADWQSALTLMKREKYTVPAMEPVHIRIVTIQHQL</sequence>
<dbReference type="Proteomes" id="UP001382455">
    <property type="component" value="Unassembled WGS sequence"/>
</dbReference>
<feature type="chain" id="PRO_5045176738" evidence="1">
    <location>
        <begin position="21"/>
        <end position="283"/>
    </location>
</feature>
<accession>A0ABU8EXT8</accession>
<evidence type="ECO:0000313" key="2">
    <source>
        <dbReference type="EMBL" id="MEI4551721.1"/>
    </source>
</evidence>
<dbReference type="EMBL" id="JBAWKS010000002">
    <property type="protein sequence ID" value="MEI4551721.1"/>
    <property type="molecule type" value="Genomic_DNA"/>
</dbReference>
<keyword evidence="1" id="KW-0732">Signal</keyword>
<proteinExistence type="predicted"/>
<gene>
    <name evidence="2" type="ORF">WAE96_18740</name>
</gene>
<evidence type="ECO:0000313" key="3">
    <source>
        <dbReference type="Proteomes" id="UP001382455"/>
    </source>
</evidence>
<dbReference type="RefSeq" id="WP_336436655.1">
    <property type="nucleotide sequence ID" value="NZ_JBAWKS010000002.1"/>
</dbReference>
<keyword evidence="3" id="KW-1185">Reference proteome</keyword>
<evidence type="ECO:0000256" key="1">
    <source>
        <dbReference type="SAM" id="SignalP"/>
    </source>
</evidence>
<protein>
    <submittedName>
        <fullName evidence="2">Uncharacterized protein</fullName>
    </submittedName>
</protein>
<organism evidence="2 3">
    <name type="scientific">Pseudoalteromonas spongiae</name>
    <dbReference type="NCBI Taxonomy" id="298657"/>
    <lineage>
        <taxon>Bacteria</taxon>
        <taxon>Pseudomonadati</taxon>
        <taxon>Pseudomonadota</taxon>
        <taxon>Gammaproteobacteria</taxon>
        <taxon>Alteromonadales</taxon>
        <taxon>Pseudoalteromonadaceae</taxon>
        <taxon>Pseudoalteromonas</taxon>
    </lineage>
</organism>